<dbReference type="InterPro" id="IPR004279">
    <property type="entry name" value="Perilipin"/>
</dbReference>
<keyword evidence="3" id="KW-0551">Lipid droplet</keyword>
<dbReference type="AlphaFoldDB" id="A0AA39IIS7"/>
<evidence type="ECO:0000256" key="2">
    <source>
        <dbReference type="ARBA" id="ARBA00006311"/>
    </source>
</evidence>
<evidence type="ECO:0000256" key="3">
    <source>
        <dbReference type="ARBA" id="ARBA00022677"/>
    </source>
</evidence>
<evidence type="ECO:0000313" key="5">
    <source>
        <dbReference type="Proteomes" id="UP001175271"/>
    </source>
</evidence>
<evidence type="ECO:0008006" key="6">
    <source>
        <dbReference type="Google" id="ProtNLM"/>
    </source>
</evidence>
<dbReference type="GO" id="GO:0005811">
    <property type="term" value="C:lipid droplet"/>
    <property type="evidence" value="ECO:0007669"/>
    <property type="project" value="UniProtKB-SubCell"/>
</dbReference>
<protein>
    <recommendedName>
        <fullName evidence="6">Perilipin</fullName>
    </recommendedName>
</protein>
<keyword evidence="5" id="KW-1185">Reference proteome</keyword>
<comment type="subcellular location">
    <subcellularLocation>
        <location evidence="1">Lipid droplet</location>
    </subcellularLocation>
</comment>
<proteinExistence type="inferred from homology"/>
<dbReference type="Pfam" id="PF03036">
    <property type="entry name" value="Perilipin"/>
    <property type="match status" value="1"/>
</dbReference>
<dbReference type="EMBL" id="JAUCMV010000001">
    <property type="protein sequence ID" value="KAK0423988.1"/>
    <property type="molecule type" value="Genomic_DNA"/>
</dbReference>
<name>A0AA39IIS7_9BILA</name>
<comment type="similarity">
    <text evidence="2">Belongs to the perilipin family.</text>
</comment>
<accession>A0AA39IIS7</accession>
<comment type="caution">
    <text evidence="4">The sequence shown here is derived from an EMBL/GenBank/DDBJ whole genome shotgun (WGS) entry which is preliminary data.</text>
</comment>
<reference evidence="4" key="1">
    <citation type="submission" date="2023-06" db="EMBL/GenBank/DDBJ databases">
        <title>Genomic analysis of the entomopathogenic nematode Steinernema hermaphroditum.</title>
        <authorList>
            <person name="Schwarz E.M."/>
            <person name="Heppert J.K."/>
            <person name="Baniya A."/>
            <person name="Schwartz H.T."/>
            <person name="Tan C.-H."/>
            <person name="Antoshechkin I."/>
            <person name="Sternberg P.W."/>
            <person name="Goodrich-Blair H."/>
            <person name="Dillman A.R."/>
        </authorList>
    </citation>
    <scope>NUCLEOTIDE SEQUENCE</scope>
    <source>
        <strain evidence="4">PS9179</strain>
        <tissue evidence="4">Whole animal</tissue>
    </source>
</reference>
<organism evidence="4 5">
    <name type="scientific">Steinernema hermaphroditum</name>
    <dbReference type="NCBI Taxonomy" id="289476"/>
    <lineage>
        <taxon>Eukaryota</taxon>
        <taxon>Metazoa</taxon>
        <taxon>Ecdysozoa</taxon>
        <taxon>Nematoda</taxon>
        <taxon>Chromadorea</taxon>
        <taxon>Rhabditida</taxon>
        <taxon>Tylenchina</taxon>
        <taxon>Panagrolaimomorpha</taxon>
        <taxon>Strongyloidoidea</taxon>
        <taxon>Steinernematidae</taxon>
        <taxon>Steinernema</taxon>
    </lineage>
</organism>
<dbReference type="Proteomes" id="UP001175271">
    <property type="component" value="Unassembled WGS sequence"/>
</dbReference>
<sequence>MSAETIDVPETYLKSVYDRVIDNEYVQMAKNHYLTTKNSCSIAQHTLGTAEYVAVGAANRAFPLYTHYYVPAEAQITSFYSKSVEGTHLVMTKAKNAAVVTGTMSLGAAVVATQMTLALGLAGTNVLLDSVIATKKAGGNMVTSVVATEQAIQKRIFVMLENAQRIAMIPVEKASEHANSLLDVANGIVDRFLGAPAEVEVPNSSVKDRVVRLSKRIIGVISQRAQHDLVDPLQRQIFTTLDSLSKNIDLMEMVRQQQTWAVEKAEVISNTLAESRQWIENEARKLKVSPEEVLLRQIKKSSNSLSHRLAELKTKGTEIVGEDTASRIDTAVDYFQGLDATFAEANNIYQVRDDLITETRHRLSDLSAWTSSWLILNIDCFEFEEADLYFERLLFEVPYILPDECVLGA</sequence>
<evidence type="ECO:0000313" key="4">
    <source>
        <dbReference type="EMBL" id="KAK0423988.1"/>
    </source>
</evidence>
<evidence type="ECO:0000256" key="1">
    <source>
        <dbReference type="ARBA" id="ARBA00004502"/>
    </source>
</evidence>
<gene>
    <name evidence="4" type="ORF">QR680_008447</name>
</gene>